<evidence type="ECO:0000256" key="7">
    <source>
        <dbReference type="ARBA" id="ARBA00022801"/>
    </source>
</evidence>
<evidence type="ECO:0000313" key="19">
    <source>
        <dbReference type="EMBL" id="AOC97456.1"/>
    </source>
</evidence>
<keyword evidence="8" id="KW-0106">Calcium</keyword>
<organism evidence="19">
    <name type="scientific">Flammulina velutipes</name>
    <name type="common">Agaricus velutipes</name>
    <dbReference type="NCBI Taxonomy" id="38945"/>
    <lineage>
        <taxon>Eukaryota</taxon>
        <taxon>Fungi</taxon>
        <taxon>Dikarya</taxon>
        <taxon>Basidiomycota</taxon>
        <taxon>Agaricomycotina</taxon>
        <taxon>Agaricomycetes</taxon>
        <taxon>Agaricomycetidae</taxon>
        <taxon>Agaricales</taxon>
        <taxon>Marasmiineae</taxon>
        <taxon>Physalacriaceae</taxon>
        <taxon>Flammulina</taxon>
    </lineage>
</organism>
<feature type="binding site" evidence="16">
    <location>
        <position position="105"/>
    </location>
    <ligand>
        <name>substrate</name>
    </ligand>
</feature>
<keyword evidence="12 19" id="KW-0326">Glycosidase</keyword>
<dbReference type="PANTHER" id="PTHR10357">
    <property type="entry name" value="ALPHA-AMYLASE FAMILY MEMBER"/>
    <property type="match status" value="1"/>
</dbReference>
<feature type="active site" description="Proton donor" evidence="13">
    <location>
        <position position="248"/>
    </location>
</feature>
<feature type="binding site" evidence="16">
    <location>
        <position position="366"/>
    </location>
    <ligand>
        <name>substrate</name>
    </ligand>
</feature>
<feature type="site" description="Transition state stabilizer" evidence="14">
    <location>
        <position position="319"/>
    </location>
</feature>
<evidence type="ECO:0000256" key="9">
    <source>
        <dbReference type="ARBA" id="ARBA00023157"/>
    </source>
</evidence>
<dbReference type="PIRSF" id="PIRSF001024">
    <property type="entry name" value="Alph-amyl_fung"/>
    <property type="match status" value="1"/>
</dbReference>
<feature type="domain" description="Glycosyl hydrolase family 13 catalytic" evidence="18">
    <location>
        <begin position="34"/>
        <end position="390"/>
    </location>
</feature>
<dbReference type="GO" id="GO:0016052">
    <property type="term" value="P:carbohydrate catabolic process"/>
    <property type="evidence" value="ECO:0007669"/>
    <property type="project" value="InterPro"/>
</dbReference>
<dbReference type="PANTHER" id="PTHR10357:SF215">
    <property type="entry name" value="ALPHA-AMYLASE 1"/>
    <property type="match status" value="1"/>
</dbReference>
<accession>A0A1B2U6U1</accession>
<name>A0A1B2U6U1_FLAVE</name>
<dbReference type="Pfam" id="PF00128">
    <property type="entry name" value="Alpha-amylase"/>
    <property type="match status" value="1"/>
</dbReference>
<evidence type="ECO:0000256" key="8">
    <source>
        <dbReference type="ARBA" id="ARBA00022837"/>
    </source>
</evidence>
<dbReference type="GO" id="GO:0004556">
    <property type="term" value="F:alpha-amylase activity"/>
    <property type="evidence" value="ECO:0007669"/>
    <property type="project" value="UniProtKB-EC"/>
</dbReference>
<evidence type="ECO:0000256" key="6">
    <source>
        <dbReference type="ARBA" id="ARBA00022729"/>
    </source>
</evidence>
<dbReference type="InterPro" id="IPR013780">
    <property type="entry name" value="Glyco_hydro_b"/>
</dbReference>
<dbReference type="CDD" id="cd11319">
    <property type="entry name" value="AmyAc_euk_AmyA"/>
    <property type="match status" value="1"/>
</dbReference>
<evidence type="ECO:0000256" key="15">
    <source>
        <dbReference type="PIRSR" id="PIRSR001024-4"/>
    </source>
</evidence>
<reference evidence="19" key="1">
    <citation type="submission" date="2016-03" db="EMBL/GenBank/DDBJ databases">
        <title>Flummulina velutipes amylase family and the analysis expression characteristics of amylase family and the correlation with amylase activity during mutual starch degradation.</title>
        <authorList>
            <person name="Li X."/>
            <person name="Xie B."/>
            <person name="Wen Z."/>
        </authorList>
    </citation>
    <scope>NUCLEOTIDE SEQUENCE</scope>
    <source>
        <strain evidence="19">L11</strain>
    </source>
</reference>
<dbReference type="SUPFAM" id="SSF51445">
    <property type="entry name" value="(Trans)glycosidases"/>
    <property type="match status" value="1"/>
</dbReference>
<keyword evidence="7 19" id="KW-0378">Hydrolase</keyword>
<keyword evidence="11" id="KW-0119">Carbohydrate metabolism</keyword>
<sequence length="543" mass="60289">MQILFCLCSLVVLTLVQWSFAATADQWRGRSIYQILTDRFALLEGADLNACAPGDRSYCGGSWNSIREKLDYIQNAGFTAIWISPVNQNYDGPPTPYGMPYHGYWIADVTKLNARFGTAEDLHALVDALHQRGMYIMVDIVVNNVMSTSKTPDYSSYLFKDASYYHPYCPIQWGNVSSEQNCWLGDDIVHLPDIDTSNPEVIDAYRAWVADFVQEYDLDGLRIDAAKHVDVSFWPQFCNSAGVFCMGEVFGDENVDPVAAYQGPDALASVLNFPMYTALQSAFFIPGDNNVSALVDVLEQSQAKFVDTTILGNFIENHDVPRWRSKSVDPQSMYNAMTWTFMTDGIPIVYAGQEQYFSGAEDPYNREPLWPSGYKNTVAYTLVSELNAARNFLVSNKSGIDWASAPTKVMTTSPHGIAFEKGPVITILTTIGSPGRNGTNIAVQTGYTPETLFFDVTSGGFGDGRCRQWVTGSAGHLDVQYTRGGRPVVLVRADVLERGDLCKDEVGWAIIHYEQSDGVSRRSKKWSLVGTVICAYLSSLYLL</sequence>
<dbReference type="InterPro" id="IPR006047">
    <property type="entry name" value="GH13_cat_dom"/>
</dbReference>
<dbReference type="Gene3D" id="3.20.20.80">
    <property type="entry name" value="Glycosidases"/>
    <property type="match status" value="1"/>
</dbReference>
<evidence type="ECO:0000256" key="4">
    <source>
        <dbReference type="ARBA" id="ARBA00012595"/>
    </source>
</evidence>
<feature type="active site" description="Nucleophile" evidence="13">
    <location>
        <position position="224"/>
    </location>
</feature>
<dbReference type="InterPro" id="IPR017853">
    <property type="entry name" value="GH"/>
</dbReference>
<evidence type="ECO:0000256" key="13">
    <source>
        <dbReference type="PIRSR" id="PIRSR001024-1"/>
    </source>
</evidence>
<keyword evidence="10" id="KW-0325">Glycoprotein</keyword>
<dbReference type="FunFam" id="3.20.20.80:FF:000120">
    <property type="entry name" value="Alpha-amylase A"/>
    <property type="match status" value="1"/>
</dbReference>
<evidence type="ECO:0000256" key="12">
    <source>
        <dbReference type="ARBA" id="ARBA00023295"/>
    </source>
</evidence>
<keyword evidence="9 15" id="KW-1015">Disulfide bond</keyword>
<evidence type="ECO:0000259" key="18">
    <source>
        <dbReference type="SMART" id="SM00642"/>
    </source>
</evidence>
<feature type="binding site" evidence="16">
    <location>
        <position position="319"/>
    </location>
    <ligand>
        <name>substrate</name>
    </ligand>
</feature>
<evidence type="ECO:0000256" key="16">
    <source>
        <dbReference type="PIRSR" id="PIRSR001024-5"/>
    </source>
</evidence>
<evidence type="ECO:0000256" key="1">
    <source>
        <dbReference type="ARBA" id="ARBA00000548"/>
    </source>
</evidence>
<feature type="signal peptide" evidence="17">
    <location>
        <begin position="1"/>
        <end position="21"/>
    </location>
</feature>
<evidence type="ECO:0000256" key="5">
    <source>
        <dbReference type="ARBA" id="ARBA00022723"/>
    </source>
</evidence>
<feature type="disulfide bond" evidence="15">
    <location>
        <begin position="169"/>
        <end position="182"/>
    </location>
</feature>
<dbReference type="SUPFAM" id="SSF51011">
    <property type="entry name" value="Glycosyl hydrolase domain"/>
    <property type="match status" value="1"/>
</dbReference>
<evidence type="ECO:0000256" key="3">
    <source>
        <dbReference type="ARBA" id="ARBA00008061"/>
    </source>
</evidence>
<comment type="catalytic activity">
    <reaction evidence="1">
        <text>Endohydrolysis of (1-&gt;4)-alpha-D-glucosidic linkages in polysaccharides containing three or more (1-&gt;4)-alpha-linked D-glucose units.</text>
        <dbReference type="EC" id="3.2.1.1"/>
    </reaction>
</comment>
<dbReference type="InterPro" id="IPR015340">
    <property type="entry name" value="A_amylase_C_dom"/>
</dbReference>
<dbReference type="EC" id="3.2.1.1" evidence="4"/>
<dbReference type="Gene3D" id="2.60.40.1180">
    <property type="entry name" value="Golgi alpha-mannosidase II"/>
    <property type="match status" value="1"/>
</dbReference>
<proteinExistence type="evidence at transcript level"/>
<evidence type="ECO:0000256" key="14">
    <source>
        <dbReference type="PIRSR" id="PIRSR001024-2"/>
    </source>
</evidence>
<dbReference type="AlphaFoldDB" id="A0A1B2U6U1"/>
<evidence type="ECO:0000256" key="2">
    <source>
        <dbReference type="ARBA" id="ARBA00001913"/>
    </source>
</evidence>
<keyword evidence="5" id="KW-0479">Metal-binding</keyword>
<protein>
    <recommendedName>
        <fullName evidence="4">alpha-amylase</fullName>
        <ecNumber evidence="4">3.2.1.1</ecNumber>
    </recommendedName>
</protein>
<evidence type="ECO:0000256" key="10">
    <source>
        <dbReference type="ARBA" id="ARBA00023180"/>
    </source>
</evidence>
<feature type="chain" id="PRO_5008542160" description="alpha-amylase" evidence="17">
    <location>
        <begin position="22"/>
        <end position="543"/>
    </location>
</feature>
<dbReference type="GO" id="GO:0005509">
    <property type="term" value="F:calcium ion binding"/>
    <property type="evidence" value="ECO:0007669"/>
    <property type="project" value="InterPro"/>
</dbReference>
<feature type="disulfide bond" evidence="15">
    <location>
        <begin position="51"/>
        <end position="59"/>
    </location>
</feature>
<comment type="cofactor">
    <cofactor evidence="2">
        <name>Ca(2+)</name>
        <dbReference type="ChEBI" id="CHEBI:29108"/>
    </cofactor>
</comment>
<evidence type="ECO:0000256" key="17">
    <source>
        <dbReference type="SAM" id="SignalP"/>
    </source>
</evidence>
<dbReference type="SMART" id="SM00642">
    <property type="entry name" value="Aamy"/>
    <property type="match status" value="1"/>
</dbReference>
<dbReference type="EMBL" id="KU852593">
    <property type="protein sequence ID" value="AOC97456.1"/>
    <property type="molecule type" value="mRNA"/>
</dbReference>
<dbReference type="Pfam" id="PF09260">
    <property type="entry name" value="A_amylase_dom_C"/>
    <property type="match status" value="1"/>
</dbReference>
<comment type="similarity">
    <text evidence="3">Belongs to the glycosyl hydrolase 13 family.</text>
</comment>
<dbReference type="InterPro" id="IPR013777">
    <property type="entry name" value="A-amylase-like"/>
</dbReference>
<feature type="binding site" evidence="16">
    <location>
        <position position="222"/>
    </location>
    <ligand>
        <name>substrate</name>
    </ligand>
</feature>
<evidence type="ECO:0000256" key="11">
    <source>
        <dbReference type="ARBA" id="ARBA00023277"/>
    </source>
</evidence>
<keyword evidence="6 17" id="KW-0732">Signal</keyword>
<feature type="disulfide bond" evidence="15">
    <location>
        <begin position="466"/>
        <end position="502"/>
    </location>
</feature>